<evidence type="ECO:0000313" key="2">
    <source>
        <dbReference type="EMBL" id="QHT13699.1"/>
    </source>
</evidence>
<dbReference type="AlphaFoldDB" id="A0A6C0DCN7"/>
<keyword evidence="1" id="KW-1133">Transmembrane helix</keyword>
<organism evidence="2">
    <name type="scientific">viral metagenome</name>
    <dbReference type="NCBI Taxonomy" id="1070528"/>
    <lineage>
        <taxon>unclassified sequences</taxon>
        <taxon>metagenomes</taxon>
        <taxon>organismal metagenomes</taxon>
    </lineage>
</organism>
<evidence type="ECO:0000256" key="1">
    <source>
        <dbReference type="SAM" id="Phobius"/>
    </source>
</evidence>
<reference evidence="2" key="1">
    <citation type="journal article" date="2020" name="Nature">
        <title>Giant virus diversity and host interactions through global metagenomics.</title>
        <authorList>
            <person name="Schulz F."/>
            <person name="Roux S."/>
            <person name="Paez-Espino D."/>
            <person name="Jungbluth S."/>
            <person name="Walsh D.A."/>
            <person name="Denef V.J."/>
            <person name="McMahon K.D."/>
            <person name="Konstantinidis K.T."/>
            <person name="Eloe-Fadrosh E.A."/>
            <person name="Kyrpides N.C."/>
            <person name="Woyke T."/>
        </authorList>
    </citation>
    <scope>NUCLEOTIDE SEQUENCE</scope>
    <source>
        <strain evidence="2">GVMAG-M-3300023174-132</strain>
    </source>
</reference>
<accession>A0A6C0DCN7</accession>
<feature type="transmembrane region" description="Helical" evidence="1">
    <location>
        <begin position="87"/>
        <end position="103"/>
    </location>
</feature>
<proteinExistence type="predicted"/>
<feature type="transmembrane region" description="Helical" evidence="1">
    <location>
        <begin position="62"/>
        <end position="80"/>
    </location>
</feature>
<dbReference type="EMBL" id="MN739576">
    <property type="protein sequence ID" value="QHT13699.1"/>
    <property type="molecule type" value="Genomic_DNA"/>
</dbReference>
<feature type="transmembrane region" description="Helical" evidence="1">
    <location>
        <begin position="36"/>
        <end position="56"/>
    </location>
</feature>
<sequence>MKAMKAVKDTPPDTIASLSWSDRFLHSFHDINTNPYILGLAYILLNLGGRFMVLSVTPAQEAFLQNIIFRPLLLFAIMFIGTRNMVVAFWLTLIVLSALHYLFNEQSDWYLLREITH</sequence>
<name>A0A6C0DCN7_9ZZZZ</name>
<protein>
    <submittedName>
        <fullName evidence="2">Uncharacterized protein</fullName>
    </submittedName>
</protein>
<keyword evidence="1" id="KW-0812">Transmembrane</keyword>
<keyword evidence="1" id="KW-0472">Membrane</keyword>